<evidence type="ECO:0000259" key="1">
    <source>
        <dbReference type="Pfam" id="PF00534"/>
    </source>
</evidence>
<dbReference type="PANTHER" id="PTHR45947:SF3">
    <property type="entry name" value="SULFOQUINOVOSYL TRANSFERASE SQD2"/>
    <property type="match status" value="1"/>
</dbReference>
<dbReference type="Pfam" id="PF13439">
    <property type="entry name" value="Glyco_transf_4"/>
    <property type="match status" value="1"/>
</dbReference>
<dbReference type="CDD" id="cd03808">
    <property type="entry name" value="GT4_CapM-like"/>
    <property type="match status" value="1"/>
</dbReference>
<dbReference type="STRING" id="697281.Mahau_1361"/>
<dbReference type="Pfam" id="PF00534">
    <property type="entry name" value="Glycos_transf_1"/>
    <property type="match status" value="1"/>
</dbReference>
<dbReference type="eggNOG" id="COG0438">
    <property type="taxonomic scope" value="Bacteria"/>
</dbReference>
<sequence length="365" mass="40653">MAVTEHMSTDVMTVVRRAEGGIKRHILSIVDHIDKDDYNICVGCEQGSALAKELATRKVMTFPLDISSAIRPWSDAASVIKLNSMFHRYKPHIIHVHGARAWQIAAALPYDVPIVASIHNFPYRDGRMIKVSYKMLAARTARIIAVSDALAQYLCSCGISQDKITVVHNGIDLEPYSDNAAEEHHKNESFVIGTAARLIPQKGIDVLLEAFCILLHEYNQSRLIIAGDGPSRMELERWCWKMNIADRVSFLGYINDINAFMQRLDVFVLPSLSEGFGISVLEAMACARPVIASSVGGVPEIVDHGQTGLLFPPGDSGTLAICLKYLMEHRNDAIDMGLRAHRRLNGRFDTHTMIKKIEDIYRSLT</sequence>
<dbReference type="eggNOG" id="COG0297">
    <property type="taxonomic scope" value="Bacteria"/>
</dbReference>
<protein>
    <submittedName>
        <fullName evidence="3">Glycosyl transferase group 1</fullName>
    </submittedName>
</protein>
<dbReference type="PANTHER" id="PTHR45947">
    <property type="entry name" value="SULFOQUINOVOSYL TRANSFERASE SQD2"/>
    <property type="match status" value="1"/>
</dbReference>
<dbReference type="EMBL" id="CP002360">
    <property type="protein sequence ID" value="AEE96555.1"/>
    <property type="molecule type" value="Genomic_DNA"/>
</dbReference>
<dbReference type="InterPro" id="IPR001296">
    <property type="entry name" value="Glyco_trans_1"/>
</dbReference>
<dbReference type="InterPro" id="IPR028098">
    <property type="entry name" value="Glyco_trans_4-like_N"/>
</dbReference>
<dbReference type="AlphaFoldDB" id="F3ZX98"/>
<dbReference type="SUPFAM" id="SSF53756">
    <property type="entry name" value="UDP-Glycosyltransferase/glycogen phosphorylase"/>
    <property type="match status" value="1"/>
</dbReference>
<feature type="domain" description="Glycosyltransferase subfamily 4-like N-terminal" evidence="2">
    <location>
        <begin position="20"/>
        <end position="174"/>
    </location>
</feature>
<keyword evidence="3" id="KW-0808">Transferase</keyword>
<evidence type="ECO:0000313" key="3">
    <source>
        <dbReference type="EMBL" id="AEE96555.1"/>
    </source>
</evidence>
<proteinExistence type="predicted"/>
<evidence type="ECO:0000259" key="2">
    <source>
        <dbReference type="Pfam" id="PF13439"/>
    </source>
</evidence>
<dbReference type="HOGENOM" id="CLU_009583_0_3_9"/>
<name>F3ZX98_MAHA5</name>
<reference evidence="3 4" key="2">
    <citation type="journal article" date="2011" name="Stand. Genomic Sci.">
        <title>Complete genome sequence of Mahella australiensis type strain (50-1 BON).</title>
        <authorList>
            <person name="Sikorski J."/>
            <person name="Teshima H."/>
            <person name="Nolan M."/>
            <person name="Lucas S."/>
            <person name="Hammon N."/>
            <person name="Deshpande S."/>
            <person name="Cheng J.F."/>
            <person name="Pitluck S."/>
            <person name="Liolios K."/>
            <person name="Pagani I."/>
            <person name="Ivanova N."/>
            <person name="Huntemann M."/>
            <person name="Mavromatis K."/>
            <person name="Ovchinikova G."/>
            <person name="Pati A."/>
            <person name="Tapia R."/>
            <person name="Han C."/>
            <person name="Goodwin L."/>
            <person name="Chen A."/>
            <person name="Palaniappan K."/>
            <person name="Land M."/>
            <person name="Hauser L."/>
            <person name="Ngatchou-Djao O.D."/>
            <person name="Rohde M."/>
            <person name="Pukall R."/>
            <person name="Spring S."/>
            <person name="Abt B."/>
            <person name="Goker M."/>
            <person name="Detter J.C."/>
            <person name="Woyke T."/>
            <person name="Bristow J."/>
            <person name="Markowitz V."/>
            <person name="Hugenholtz P."/>
            <person name="Eisen J.A."/>
            <person name="Kyrpides N.C."/>
            <person name="Klenk H.P."/>
            <person name="Lapidus A."/>
        </authorList>
    </citation>
    <scope>NUCLEOTIDE SEQUENCE [LARGE SCALE GENOMIC DNA]</scope>
    <source>
        <strain evidence="4">DSM 15567 / CIP 107919 / 50-1 BON</strain>
    </source>
</reference>
<accession>F3ZX98</accession>
<reference evidence="4" key="1">
    <citation type="submission" date="2010-11" db="EMBL/GenBank/DDBJ databases">
        <title>The complete genome of Mahella australiensis DSM 15567.</title>
        <authorList>
            <consortium name="US DOE Joint Genome Institute (JGI-PGF)"/>
            <person name="Lucas S."/>
            <person name="Copeland A."/>
            <person name="Lapidus A."/>
            <person name="Bruce D."/>
            <person name="Goodwin L."/>
            <person name="Pitluck S."/>
            <person name="Kyrpides N."/>
            <person name="Mavromatis K."/>
            <person name="Pagani I."/>
            <person name="Ivanova N."/>
            <person name="Teshima H."/>
            <person name="Brettin T."/>
            <person name="Detter J.C."/>
            <person name="Han C."/>
            <person name="Tapia R."/>
            <person name="Land M."/>
            <person name="Hauser L."/>
            <person name="Markowitz V."/>
            <person name="Cheng J.-F."/>
            <person name="Hugenholtz P."/>
            <person name="Woyke T."/>
            <person name="Wu D."/>
            <person name="Spring S."/>
            <person name="Pukall R."/>
            <person name="Steenblock K."/>
            <person name="Schneider S."/>
            <person name="Klenk H.-P."/>
            <person name="Eisen J.A."/>
        </authorList>
    </citation>
    <scope>NUCLEOTIDE SEQUENCE [LARGE SCALE GENOMIC DNA]</scope>
    <source>
        <strain evidence="4">DSM 15567 / CIP 107919 / 50-1 BON</strain>
    </source>
</reference>
<dbReference type="Gene3D" id="3.40.50.2000">
    <property type="entry name" value="Glycogen Phosphorylase B"/>
    <property type="match status" value="2"/>
</dbReference>
<dbReference type="KEGG" id="mas:Mahau_1361"/>
<feature type="domain" description="Glycosyl transferase family 1" evidence="1">
    <location>
        <begin position="182"/>
        <end position="338"/>
    </location>
</feature>
<dbReference type="Proteomes" id="UP000008457">
    <property type="component" value="Chromosome"/>
</dbReference>
<organism evidence="3 4">
    <name type="scientific">Mahella australiensis (strain DSM 15567 / CIP 107919 / 50-1 BON)</name>
    <dbReference type="NCBI Taxonomy" id="697281"/>
    <lineage>
        <taxon>Bacteria</taxon>
        <taxon>Bacillati</taxon>
        <taxon>Bacillota</taxon>
        <taxon>Clostridia</taxon>
        <taxon>Thermoanaerobacterales</taxon>
        <taxon>Thermoanaerobacterales Family IV. Incertae Sedis</taxon>
        <taxon>Mahella</taxon>
    </lineage>
</organism>
<gene>
    <name evidence="3" type="ordered locus">Mahau_1361</name>
</gene>
<dbReference type="GO" id="GO:0016757">
    <property type="term" value="F:glycosyltransferase activity"/>
    <property type="evidence" value="ECO:0007669"/>
    <property type="project" value="InterPro"/>
</dbReference>
<evidence type="ECO:0000313" key="4">
    <source>
        <dbReference type="Proteomes" id="UP000008457"/>
    </source>
</evidence>
<dbReference type="OrthoDB" id="3199616at2"/>
<keyword evidence="4" id="KW-1185">Reference proteome</keyword>
<dbReference type="InterPro" id="IPR050194">
    <property type="entry name" value="Glycosyltransferase_grp1"/>
</dbReference>